<reference evidence="2 3" key="1">
    <citation type="submission" date="2014-03" db="EMBL/GenBank/DDBJ databases">
        <title>Genomics of Bifidobacteria.</title>
        <authorList>
            <person name="Ventura M."/>
            <person name="Milani C."/>
            <person name="Lugli G.A."/>
        </authorList>
    </citation>
    <scope>NUCLEOTIDE SEQUENCE [LARGE SCALE GENOMIC DNA]</scope>
    <source>
        <strain evidence="2 3">DSM 22767</strain>
    </source>
</reference>
<name>A0A086ZG69_9BIFI</name>
<sequence>MDVLDELAEFRLNAELGGLRVLRAGAQNDVSWAEERVSSLNSEIQSMQESINKAKSYRDIELADLKAKSKQVHDDLVKAGKEVNKGMDESSTQSGVEKISSDSAGTIDSICAACNSLIKRLNGQLGDLRSEREGAEADVVSAKARRDSLDGQISSTQSKLDGLRPGS</sequence>
<organism evidence="2 3">
    <name type="scientific">Bifidobacterium bohemicum DSM 22767</name>
    <dbReference type="NCBI Taxonomy" id="1437606"/>
    <lineage>
        <taxon>Bacteria</taxon>
        <taxon>Bacillati</taxon>
        <taxon>Actinomycetota</taxon>
        <taxon>Actinomycetes</taxon>
        <taxon>Bifidobacteriales</taxon>
        <taxon>Bifidobacteriaceae</taxon>
        <taxon>Bifidobacterium</taxon>
    </lineage>
</organism>
<evidence type="ECO:0000313" key="2">
    <source>
        <dbReference type="EMBL" id="KFI45519.1"/>
    </source>
</evidence>
<dbReference type="AlphaFoldDB" id="A0A086ZG69"/>
<evidence type="ECO:0000313" key="3">
    <source>
        <dbReference type="Proteomes" id="UP000029096"/>
    </source>
</evidence>
<keyword evidence="3" id="KW-1185">Reference proteome</keyword>
<protein>
    <submittedName>
        <fullName evidence="2">Uncharacterized protein</fullName>
    </submittedName>
</protein>
<dbReference type="RefSeq" id="WP_033521036.1">
    <property type="nucleotide sequence ID" value="NZ_JDUS01000005.1"/>
</dbReference>
<dbReference type="STRING" id="1437606.BBOH_1071"/>
<gene>
    <name evidence="2" type="ORF">BBOH_1071</name>
</gene>
<comment type="caution">
    <text evidence="2">The sequence shown here is derived from an EMBL/GenBank/DDBJ whole genome shotgun (WGS) entry which is preliminary data.</text>
</comment>
<evidence type="ECO:0000256" key="1">
    <source>
        <dbReference type="SAM" id="MobiDB-lite"/>
    </source>
</evidence>
<feature type="region of interest" description="Disordered" evidence="1">
    <location>
        <begin position="125"/>
        <end position="167"/>
    </location>
</feature>
<accession>A0A086ZG69</accession>
<proteinExistence type="predicted"/>
<dbReference type="EMBL" id="JGYP01000002">
    <property type="protein sequence ID" value="KFI45519.1"/>
    <property type="molecule type" value="Genomic_DNA"/>
</dbReference>
<dbReference type="Proteomes" id="UP000029096">
    <property type="component" value="Unassembled WGS sequence"/>
</dbReference>
<feature type="region of interest" description="Disordered" evidence="1">
    <location>
        <begin position="80"/>
        <end position="101"/>
    </location>
</feature>
<feature type="compositionally biased region" description="Polar residues" evidence="1">
    <location>
        <begin position="89"/>
        <end position="101"/>
    </location>
</feature>